<dbReference type="Pfam" id="PF00651">
    <property type="entry name" value="BTB"/>
    <property type="match status" value="1"/>
</dbReference>
<dbReference type="RefSeq" id="XP_028378030.1">
    <property type="nucleotide sequence ID" value="XM_028522229.2"/>
</dbReference>
<dbReference type="CDD" id="cd18495">
    <property type="entry name" value="BACK_GCL"/>
    <property type="match status" value="1"/>
</dbReference>
<dbReference type="AlphaFoldDB" id="A0A6J2MII5"/>
<dbReference type="SMART" id="SM00225">
    <property type="entry name" value="BTB"/>
    <property type="match status" value="1"/>
</dbReference>
<evidence type="ECO:0000259" key="3">
    <source>
        <dbReference type="PROSITE" id="PS50097"/>
    </source>
</evidence>
<proteinExistence type="predicted"/>
<evidence type="ECO:0000256" key="2">
    <source>
        <dbReference type="SAM" id="MobiDB-lite"/>
    </source>
</evidence>
<keyword evidence="1" id="KW-0217">Developmental protein</keyword>
<evidence type="ECO:0000313" key="4">
    <source>
        <dbReference type="Proteomes" id="UP000504628"/>
    </source>
</evidence>
<dbReference type="FunCoup" id="A0A6J2MII5">
    <property type="interactions" value="13"/>
</dbReference>
<feature type="region of interest" description="Disordered" evidence="2">
    <location>
        <begin position="15"/>
        <end position="57"/>
    </location>
</feature>
<accession>A0A6J2MII5</accession>
<dbReference type="GeneID" id="114504558"/>
<feature type="domain" description="BTB" evidence="3">
    <location>
        <begin position="91"/>
        <end position="161"/>
    </location>
</feature>
<protein>
    <submittedName>
        <fullName evidence="5">Germ cell-less protein-like 1</fullName>
    </submittedName>
</protein>
<dbReference type="PANTHER" id="PTHR23231:SF3">
    <property type="entry name" value="BTB DOMAIN CONTAINING 35, FAMILY MEMBER 10-RELATED"/>
    <property type="match status" value="1"/>
</dbReference>
<dbReference type="PANTHER" id="PTHR23231">
    <property type="entry name" value="GERM CELL-LESS PROTEIN"/>
    <property type="match status" value="1"/>
</dbReference>
<reference evidence="5" key="1">
    <citation type="submission" date="2025-08" db="UniProtKB">
        <authorList>
            <consortium name="RefSeq"/>
        </authorList>
    </citation>
    <scope>IDENTIFICATION</scope>
    <source>
        <tissue evidence="5">Muscle</tissue>
    </source>
</reference>
<gene>
    <name evidence="5" type="primary">LOC114504558</name>
</gene>
<evidence type="ECO:0000256" key="1">
    <source>
        <dbReference type="ARBA" id="ARBA00022473"/>
    </source>
</evidence>
<dbReference type="OrthoDB" id="6359943at2759"/>
<dbReference type="InterPro" id="IPR011333">
    <property type="entry name" value="SKP1/BTB/POZ_sf"/>
</dbReference>
<dbReference type="InterPro" id="IPR000210">
    <property type="entry name" value="BTB/POZ_dom"/>
</dbReference>
<dbReference type="GO" id="GO:0005634">
    <property type="term" value="C:nucleus"/>
    <property type="evidence" value="ECO:0007669"/>
    <property type="project" value="TreeGrafter"/>
</dbReference>
<dbReference type="SUPFAM" id="SSF54695">
    <property type="entry name" value="POZ domain"/>
    <property type="match status" value="1"/>
</dbReference>
<name>A0A6J2MII5_9CHIR</name>
<dbReference type="InterPro" id="IPR043380">
    <property type="entry name" value="Gcl-like"/>
</dbReference>
<evidence type="ECO:0000313" key="5">
    <source>
        <dbReference type="RefSeq" id="XP_028378030.1"/>
    </source>
</evidence>
<dbReference type="Gene3D" id="3.30.710.10">
    <property type="entry name" value="Potassium Channel Kv1.1, Chain A"/>
    <property type="match status" value="1"/>
</dbReference>
<dbReference type="PROSITE" id="PS50097">
    <property type="entry name" value="BTB"/>
    <property type="match status" value="1"/>
</dbReference>
<dbReference type="KEGG" id="pdic:114504558"/>
<sequence length="494" mass="56991">MGSVGSRILTWRESALADPHQSEAQAGPSYVTGHRKRKRSRPSTGPESEDSPRSLDLDQELRHAVTPNHGKKVKIASECAYQTLFLSGETSDIKIRALGKVWRLHKKFLCQSGYFAMRFGGSWEGSHDDIIELQINDQNIDAESLHFVLGSLYRDQYVIREPLQVLGVLATAHLLQVEDLIRQCEQTMEDTIDAKTVCGYYAAAETYGLDSVKTGCFEWLLHNLMTHPSVELYKGLRIDLMNLLVSSSNLLVMQKEIDVYTTLKEWMFLRLNPAWKGSIRELVVHANNWFSRHRECSGCIAFLETKRGRAFQSVFKNLRFQHIICDLASTRVIERDAVIPSEWLSHVYKQQWFALLRAQQCREIGPRYINGQELEEYSMRCGKMIVRDGKYSWKWSGFNFGFPLHVIFTSHYVLFKQNTLPQPCDAPDCSRSLRNVAFRLTLVHFNSSGKISFHKTTGYKILTFQKDEEQVVMKLDSRALRFPLYIFCNFLFYP</sequence>
<dbReference type="InParanoid" id="A0A6J2MII5"/>
<keyword evidence="4" id="KW-1185">Reference proteome</keyword>
<organism evidence="4 5">
    <name type="scientific">Phyllostomus discolor</name>
    <name type="common">pale spear-nosed bat</name>
    <dbReference type="NCBI Taxonomy" id="89673"/>
    <lineage>
        <taxon>Eukaryota</taxon>
        <taxon>Metazoa</taxon>
        <taxon>Chordata</taxon>
        <taxon>Craniata</taxon>
        <taxon>Vertebrata</taxon>
        <taxon>Euteleostomi</taxon>
        <taxon>Mammalia</taxon>
        <taxon>Eutheria</taxon>
        <taxon>Laurasiatheria</taxon>
        <taxon>Chiroptera</taxon>
        <taxon>Yangochiroptera</taxon>
        <taxon>Phyllostomidae</taxon>
        <taxon>Phyllostominae</taxon>
        <taxon>Phyllostomus</taxon>
    </lineage>
</organism>
<dbReference type="GO" id="GO:0007281">
    <property type="term" value="P:germ cell development"/>
    <property type="evidence" value="ECO:0007669"/>
    <property type="project" value="InterPro"/>
</dbReference>
<dbReference type="Proteomes" id="UP000504628">
    <property type="component" value="Chromosome X"/>
</dbReference>